<dbReference type="STRING" id="28892.Metli_0863"/>
<keyword evidence="2" id="KW-0808">Transferase</keyword>
<dbReference type="GO" id="GO:0016740">
    <property type="term" value="F:transferase activity"/>
    <property type="evidence" value="ECO:0007669"/>
    <property type="project" value="UniProtKB-KW"/>
</dbReference>
<dbReference type="HOGENOM" id="CLU_039510_1_0_2"/>
<evidence type="ECO:0000259" key="1">
    <source>
        <dbReference type="Pfam" id="PF04230"/>
    </source>
</evidence>
<dbReference type="PANTHER" id="PTHR36836:SF1">
    <property type="entry name" value="COLANIC ACID BIOSYNTHESIS PROTEIN WCAK"/>
    <property type="match status" value="1"/>
</dbReference>
<keyword evidence="3" id="KW-1185">Reference proteome</keyword>
<dbReference type="InterPro" id="IPR007345">
    <property type="entry name" value="Polysacch_pyruvyl_Trfase"/>
</dbReference>
<feature type="domain" description="Polysaccharide pyruvyl transferase" evidence="1">
    <location>
        <begin position="14"/>
        <end position="326"/>
    </location>
</feature>
<evidence type="ECO:0000313" key="3">
    <source>
        <dbReference type="Proteomes" id="UP000005095"/>
    </source>
</evidence>
<reference evidence="2 3" key="1">
    <citation type="submission" date="2011-08" db="EMBL/GenBank/DDBJ databases">
        <title>The complete genome of Methanofollis liminatans DSM 4140.</title>
        <authorList>
            <consortium name="US DOE Joint Genome Institute (JGI-PGF)"/>
            <person name="Lucas S."/>
            <person name="Han J."/>
            <person name="Lapidus A."/>
            <person name="Bruce D."/>
            <person name="Goodwin L."/>
            <person name="Pitluck S."/>
            <person name="Peters L."/>
            <person name="Kyrpides N."/>
            <person name="Mavromatis K."/>
            <person name="Ivanova N."/>
            <person name="Mikhailova N."/>
            <person name="Lu M."/>
            <person name="Detter J.C."/>
            <person name="Tapia R."/>
            <person name="Han C."/>
            <person name="Land M."/>
            <person name="Hauser L."/>
            <person name="Markowitz V."/>
            <person name="Cheng J.-F."/>
            <person name="Hugenholtz P."/>
            <person name="Woyke T."/>
            <person name="Wu D."/>
            <person name="Spring S."/>
            <person name="Schuler E."/>
            <person name="Brambilla E."/>
            <person name="Klenk H.-P."/>
            <person name="Eisen J.A."/>
        </authorList>
    </citation>
    <scope>NUCLEOTIDE SEQUENCE [LARGE SCALE GENOMIC DNA]</scope>
    <source>
        <strain evidence="2 3">DSM 4140</strain>
    </source>
</reference>
<proteinExistence type="predicted"/>
<dbReference type="RefSeq" id="WP_004038321.1">
    <property type="nucleotide sequence ID" value="NZ_CM001555.1"/>
</dbReference>
<gene>
    <name evidence="2" type="ORF">Metli_0863</name>
</gene>
<name>J0RZ64_9EURY</name>
<dbReference type="PANTHER" id="PTHR36836">
    <property type="entry name" value="COLANIC ACID BIOSYNTHESIS PROTEIN WCAK"/>
    <property type="match status" value="1"/>
</dbReference>
<dbReference type="AlphaFoldDB" id="J0RZ64"/>
<dbReference type="Proteomes" id="UP000005095">
    <property type="component" value="Chromosome"/>
</dbReference>
<dbReference type="EMBL" id="CM001555">
    <property type="protein sequence ID" value="EJG06821.1"/>
    <property type="molecule type" value="Genomic_DNA"/>
</dbReference>
<accession>J0RZ64</accession>
<dbReference type="Pfam" id="PF04230">
    <property type="entry name" value="PS_pyruv_trans"/>
    <property type="match status" value="1"/>
</dbReference>
<evidence type="ECO:0000313" key="2">
    <source>
        <dbReference type="EMBL" id="EJG06821.1"/>
    </source>
</evidence>
<organism evidence="2 3">
    <name type="scientific">Methanofollis liminatans DSM 4140</name>
    <dbReference type="NCBI Taxonomy" id="28892"/>
    <lineage>
        <taxon>Archaea</taxon>
        <taxon>Methanobacteriati</taxon>
        <taxon>Methanobacteriota</taxon>
        <taxon>Stenosarchaea group</taxon>
        <taxon>Methanomicrobia</taxon>
        <taxon>Methanomicrobiales</taxon>
        <taxon>Methanomicrobiaceae</taxon>
        <taxon>Methanofollis</taxon>
    </lineage>
</organism>
<dbReference type="OrthoDB" id="330594at2157"/>
<sequence>MVKILATGVQIEENFGGPSILHGLQEVLAELYGNDYELIYYQITPFDGYASRDFNFKVRTVPLSFKNFSFSLLRNKEIKEFIQDLKSSDIIVDLYGICFSDNLNAQKFSYLKFFLNTLYAFRILAIAKLFHKKTVKNTCSFGPMKKKLNQKSAAFACKYLFDVVSARETKSRDALIYDAKVKKEIILSPDIANMMTFSKDKISGEKKVGISTSHQIIRQWKGETGYIECIVNLCRHISQTSGMPIVLIPNEIQPLSDMDDIVVSRKIQDILKKEDIPVEIIDSAHMSSKQLKNIIASCEVLIASRYHSCVAALSSGVPTLVVGWHYKYEELLHWYGQDEWGISADECTSEKLISTFNSFWESRDKSKSIIVAKYPEVRKVVLETGKRLFQKNGDV</sequence>
<protein>
    <submittedName>
        <fullName evidence="2">Polysaccharide pyruvyl transferase</fullName>
    </submittedName>
</protein>